<dbReference type="RefSeq" id="WP_344307144.1">
    <property type="nucleotide sequence ID" value="NZ_BAAANO010000007.1"/>
</dbReference>
<feature type="domain" description="ATP-grasp" evidence="2">
    <location>
        <begin position="116"/>
        <end position="320"/>
    </location>
</feature>
<organism evidence="3 4">
    <name type="scientific">Brevibacterium samyangense</name>
    <dbReference type="NCBI Taxonomy" id="366888"/>
    <lineage>
        <taxon>Bacteria</taxon>
        <taxon>Bacillati</taxon>
        <taxon>Actinomycetota</taxon>
        <taxon>Actinomycetes</taxon>
        <taxon>Micrococcales</taxon>
        <taxon>Brevibacteriaceae</taxon>
        <taxon>Brevibacterium</taxon>
    </lineage>
</organism>
<sequence>MTSTHSTSAPSFGGRAVPAVYVLHENEEWMPPFRAAFEAAGVPLVEWEVTGGSLDLTQEPPQGIFWSRMSASSHTRDHGHAKEYTRAVLDWLEAWGRTVINGHRVLEIEVSKVAQYVKLAAAGFDVPRTVAVFGTADLKERAREFSAPFIVKHNQGGKGLGVTRFDSHHDFHMFLDNGFLEAPVDGVTLVQEYLETAEPHISRAEFVGGQHVYTVNVDTTGGSFQLCPADGCALPEPGAPVVSRFTVRPDGADMTIVERYRAFLAEQGIGIAGIEFLETTDGRLVTYDINTNTNYNPDAEATVDIGGPLAIARFTGRLLHEAYPETAGADIPVAPTGREDAHA</sequence>
<proteinExistence type="predicted"/>
<dbReference type="InterPro" id="IPR011761">
    <property type="entry name" value="ATP-grasp"/>
</dbReference>
<dbReference type="EMBL" id="BAAANO010000007">
    <property type="protein sequence ID" value="GAA2001659.1"/>
    <property type="molecule type" value="Genomic_DNA"/>
</dbReference>
<keyword evidence="1" id="KW-0067">ATP-binding</keyword>
<gene>
    <name evidence="3" type="ORF">GCM10009755_07660</name>
</gene>
<reference evidence="3 4" key="1">
    <citation type="journal article" date="2019" name="Int. J. Syst. Evol. Microbiol.">
        <title>The Global Catalogue of Microorganisms (GCM) 10K type strain sequencing project: providing services to taxonomists for standard genome sequencing and annotation.</title>
        <authorList>
            <consortium name="The Broad Institute Genomics Platform"/>
            <consortium name="The Broad Institute Genome Sequencing Center for Infectious Disease"/>
            <person name="Wu L."/>
            <person name="Ma J."/>
        </authorList>
    </citation>
    <scope>NUCLEOTIDE SEQUENCE [LARGE SCALE GENOMIC DNA]</scope>
    <source>
        <strain evidence="3 4">JCM 14546</strain>
    </source>
</reference>
<dbReference type="Proteomes" id="UP001500755">
    <property type="component" value="Unassembled WGS sequence"/>
</dbReference>
<evidence type="ECO:0000259" key="2">
    <source>
        <dbReference type="PROSITE" id="PS50975"/>
    </source>
</evidence>
<dbReference type="PROSITE" id="PS50975">
    <property type="entry name" value="ATP_GRASP"/>
    <property type="match status" value="1"/>
</dbReference>
<evidence type="ECO:0000313" key="3">
    <source>
        <dbReference type="EMBL" id="GAA2001659.1"/>
    </source>
</evidence>
<evidence type="ECO:0000313" key="4">
    <source>
        <dbReference type="Proteomes" id="UP001500755"/>
    </source>
</evidence>
<dbReference type="PANTHER" id="PTHR21621">
    <property type="entry name" value="RIBOSOMAL PROTEIN S6 MODIFICATION PROTEIN"/>
    <property type="match status" value="1"/>
</dbReference>
<keyword evidence="4" id="KW-1185">Reference proteome</keyword>
<dbReference type="PANTHER" id="PTHR21621:SF0">
    <property type="entry name" value="BETA-CITRYLGLUTAMATE SYNTHASE B-RELATED"/>
    <property type="match status" value="1"/>
</dbReference>
<dbReference type="SUPFAM" id="SSF56059">
    <property type="entry name" value="Glutathione synthetase ATP-binding domain-like"/>
    <property type="match status" value="1"/>
</dbReference>
<comment type="caution">
    <text evidence="3">The sequence shown here is derived from an EMBL/GenBank/DDBJ whole genome shotgun (WGS) entry which is preliminary data.</text>
</comment>
<accession>A0ABN2T8M6</accession>
<dbReference type="Gene3D" id="3.30.470.20">
    <property type="entry name" value="ATP-grasp fold, B domain"/>
    <property type="match status" value="1"/>
</dbReference>
<name>A0ABN2T8M6_9MICO</name>
<evidence type="ECO:0000256" key="1">
    <source>
        <dbReference type="PROSITE-ProRule" id="PRU00409"/>
    </source>
</evidence>
<protein>
    <submittedName>
        <fullName evidence="3">Glutathione synthase</fullName>
    </submittedName>
</protein>
<keyword evidence="1" id="KW-0547">Nucleotide-binding</keyword>